<dbReference type="SUPFAM" id="SSF47336">
    <property type="entry name" value="ACP-like"/>
    <property type="match status" value="1"/>
</dbReference>
<keyword evidence="3" id="KW-1185">Reference proteome</keyword>
<gene>
    <name evidence="2" type="ORF">IC230_14295</name>
</gene>
<dbReference type="EMBL" id="JACXAA010000004">
    <property type="protein sequence ID" value="MBD2754075.1"/>
    <property type="molecule type" value="Genomic_DNA"/>
</dbReference>
<proteinExistence type="predicted"/>
<feature type="domain" description="Carrier" evidence="1">
    <location>
        <begin position="5"/>
        <end position="88"/>
    </location>
</feature>
<protein>
    <submittedName>
        <fullName evidence="2">Acyl carrier protein</fullName>
    </submittedName>
</protein>
<accession>A0A927GDZ4</accession>
<reference evidence="2" key="1">
    <citation type="submission" date="2020-09" db="EMBL/GenBank/DDBJ databases">
        <authorList>
            <person name="Kim M.K."/>
        </authorList>
    </citation>
    <scope>NUCLEOTIDE SEQUENCE</scope>
    <source>
        <strain evidence="2">BT704</strain>
    </source>
</reference>
<evidence type="ECO:0000313" key="3">
    <source>
        <dbReference type="Proteomes" id="UP000653797"/>
    </source>
</evidence>
<evidence type="ECO:0000313" key="2">
    <source>
        <dbReference type="EMBL" id="MBD2754075.1"/>
    </source>
</evidence>
<dbReference type="PROSITE" id="PS50075">
    <property type="entry name" value="CARRIER"/>
    <property type="match status" value="1"/>
</dbReference>
<dbReference type="InterPro" id="IPR009081">
    <property type="entry name" value="PP-bd_ACP"/>
</dbReference>
<sequence>MNDLFTIKERVKEVVTDILSVEDASITEIDDNTPFFGTDENPGIIQDSLAILEISSRLAEEFDILPSDFNEDSFQNVETLSAMILEKVQENAPVEAN</sequence>
<dbReference type="RefSeq" id="WP_191039701.1">
    <property type="nucleotide sequence ID" value="NZ_JACXAA010000004.1"/>
</dbReference>
<dbReference type="InterPro" id="IPR036736">
    <property type="entry name" value="ACP-like_sf"/>
</dbReference>
<evidence type="ECO:0000259" key="1">
    <source>
        <dbReference type="PROSITE" id="PS50075"/>
    </source>
</evidence>
<dbReference type="Proteomes" id="UP000653797">
    <property type="component" value="Unassembled WGS sequence"/>
</dbReference>
<dbReference type="AlphaFoldDB" id="A0A927GDZ4"/>
<dbReference type="Gene3D" id="1.10.1200.10">
    <property type="entry name" value="ACP-like"/>
    <property type="match status" value="1"/>
</dbReference>
<comment type="caution">
    <text evidence="2">The sequence shown here is derived from an EMBL/GenBank/DDBJ whole genome shotgun (WGS) entry which is preliminary data.</text>
</comment>
<organism evidence="2 3">
    <name type="scientific">Spirosoma validum</name>
    <dbReference type="NCBI Taxonomy" id="2771355"/>
    <lineage>
        <taxon>Bacteria</taxon>
        <taxon>Pseudomonadati</taxon>
        <taxon>Bacteroidota</taxon>
        <taxon>Cytophagia</taxon>
        <taxon>Cytophagales</taxon>
        <taxon>Cytophagaceae</taxon>
        <taxon>Spirosoma</taxon>
    </lineage>
</organism>
<name>A0A927GDZ4_9BACT</name>